<organism evidence="11 12">
    <name type="scientific">Paenibacillus agilis</name>
    <dbReference type="NCBI Taxonomy" id="3020863"/>
    <lineage>
        <taxon>Bacteria</taxon>
        <taxon>Bacillati</taxon>
        <taxon>Bacillota</taxon>
        <taxon>Bacilli</taxon>
        <taxon>Bacillales</taxon>
        <taxon>Paenibacillaceae</taxon>
        <taxon>Paenibacillus</taxon>
    </lineage>
</organism>
<dbReference type="InterPro" id="IPR003945">
    <property type="entry name" value="NU5C-like"/>
</dbReference>
<dbReference type="AlphaFoldDB" id="A0A559IPF2"/>
<dbReference type="RefSeq" id="WP_144992029.1">
    <property type="nucleotide sequence ID" value="NZ_VNJK01000002.1"/>
</dbReference>
<feature type="transmembrane region" description="Helical" evidence="8">
    <location>
        <begin position="173"/>
        <end position="195"/>
    </location>
</feature>
<dbReference type="GO" id="GO:0008137">
    <property type="term" value="F:NADH dehydrogenase (ubiquinone) activity"/>
    <property type="evidence" value="ECO:0007669"/>
    <property type="project" value="InterPro"/>
</dbReference>
<feature type="transmembrane region" description="Helical" evidence="8">
    <location>
        <begin position="349"/>
        <end position="371"/>
    </location>
</feature>
<dbReference type="PRINTS" id="PR01435">
    <property type="entry name" value="NPOXDRDTASE5"/>
</dbReference>
<evidence type="ECO:0000256" key="3">
    <source>
        <dbReference type="ARBA" id="ARBA00022692"/>
    </source>
</evidence>
<dbReference type="InterPro" id="IPR001750">
    <property type="entry name" value="ND/Mrp_TM"/>
</dbReference>
<feature type="transmembrane region" description="Helical" evidence="8">
    <location>
        <begin position="87"/>
        <end position="106"/>
    </location>
</feature>
<feature type="transmembrane region" description="Helical" evidence="8">
    <location>
        <begin position="488"/>
        <end position="509"/>
    </location>
</feature>
<feature type="transmembrane region" description="Helical" evidence="8">
    <location>
        <begin position="6"/>
        <end position="26"/>
    </location>
</feature>
<dbReference type="Pfam" id="PF00361">
    <property type="entry name" value="Proton_antipo_M"/>
    <property type="match status" value="1"/>
</dbReference>
<protein>
    <submittedName>
        <fullName evidence="11">NADH-quinone oxidoreductase subunit L</fullName>
    </submittedName>
</protein>
<proteinExistence type="inferred from homology"/>
<comment type="subcellular location">
    <subcellularLocation>
        <location evidence="1">Cell membrane</location>
        <topology evidence="1">Multi-pass membrane protein</topology>
    </subcellularLocation>
    <subcellularLocation>
        <location evidence="6">Membrane</location>
        <topology evidence="6">Multi-pass membrane protein</topology>
    </subcellularLocation>
</comment>
<keyword evidence="5 8" id="KW-0472">Membrane</keyword>
<name>A0A559IPF2_9BACL</name>
<feature type="transmembrane region" description="Helical" evidence="8">
    <location>
        <begin position="118"/>
        <end position="136"/>
    </location>
</feature>
<feature type="transmembrane region" description="Helical" evidence="8">
    <location>
        <begin position="383"/>
        <end position="401"/>
    </location>
</feature>
<evidence type="ECO:0000256" key="2">
    <source>
        <dbReference type="ARBA" id="ARBA00008483"/>
    </source>
</evidence>
<dbReference type="GO" id="GO:0005886">
    <property type="term" value="C:plasma membrane"/>
    <property type="evidence" value="ECO:0007669"/>
    <property type="project" value="UniProtKB-SubCell"/>
</dbReference>
<dbReference type="GO" id="GO:0015990">
    <property type="term" value="P:electron transport coupled proton transport"/>
    <property type="evidence" value="ECO:0007669"/>
    <property type="project" value="TreeGrafter"/>
</dbReference>
<evidence type="ECO:0000313" key="11">
    <source>
        <dbReference type="EMBL" id="TVX89486.1"/>
    </source>
</evidence>
<dbReference type="PRINTS" id="PR01434">
    <property type="entry name" value="NADHDHGNASE5"/>
</dbReference>
<dbReference type="OrthoDB" id="9807568at2"/>
<keyword evidence="4 8" id="KW-1133">Transmembrane helix</keyword>
<feature type="transmembrane region" description="Helical" evidence="8">
    <location>
        <begin position="317"/>
        <end position="343"/>
    </location>
</feature>
<feature type="compositionally biased region" description="Basic and acidic residues" evidence="7">
    <location>
        <begin position="465"/>
        <end position="480"/>
    </location>
</feature>
<dbReference type="Proteomes" id="UP000318102">
    <property type="component" value="Unassembled WGS sequence"/>
</dbReference>
<feature type="transmembrane region" description="Helical" evidence="8">
    <location>
        <begin position="215"/>
        <end position="238"/>
    </location>
</feature>
<evidence type="ECO:0000256" key="6">
    <source>
        <dbReference type="RuleBase" id="RU000320"/>
    </source>
</evidence>
<dbReference type="InterPro" id="IPR018393">
    <property type="entry name" value="NADHpl_OxRdtase_5_subgr"/>
</dbReference>
<feature type="transmembrane region" description="Helical" evidence="8">
    <location>
        <begin position="529"/>
        <end position="552"/>
    </location>
</feature>
<feature type="transmembrane region" description="Helical" evidence="8">
    <location>
        <begin position="421"/>
        <end position="441"/>
    </location>
</feature>
<accession>A0A559IPF2</accession>
<dbReference type="PANTHER" id="PTHR42829">
    <property type="entry name" value="NADH-UBIQUINONE OXIDOREDUCTASE CHAIN 5"/>
    <property type="match status" value="1"/>
</dbReference>
<evidence type="ECO:0000259" key="10">
    <source>
        <dbReference type="Pfam" id="PF00662"/>
    </source>
</evidence>
<dbReference type="Gene3D" id="1.20.5.2700">
    <property type="match status" value="1"/>
</dbReference>
<dbReference type="GO" id="GO:0042773">
    <property type="term" value="P:ATP synthesis coupled electron transport"/>
    <property type="evidence" value="ECO:0007669"/>
    <property type="project" value="InterPro"/>
</dbReference>
<gene>
    <name evidence="11" type="primary">nuoL</name>
    <name evidence="11" type="ORF">FPZ44_17045</name>
</gene>
<reference evidence="11 12" key="1">
    <citation type="submission" date="2019-07" db="EMBL/GenBank/DDBJ databases">
        <authorList>
            <person name="Kim J."/>
        </authorList>
    </citation>
    <scope>NUCLEOTIDE SEQUENCE [LARGE SCALE GENOMIC DNA]</scope>
    <source>
        <strain evidence="11 12">N4</strain>
    </source>
</reference>
<dbReference type="NCBIfam" id="TIGR01974">
    <property type="entry name" value="NDH_I_L"/>
    <property type="match status" value="1"/>
</dbReference>
<feature type="transmembrane region" description="Helical" evidence="8">
    <location>
        <begin position="259"/>
        <end position="277"/>
    </location>
</feature>
<evidence type="ECO:0000259" key="9">
    <source>
        <dbReference type="Pfam" id="PF00361"/>
    </source>
</evidence>
<comment type="similarity">
    <text evidence="2">Belongs to the CPA3 antiporters (TC 2.A.63) subunit A family.</text>
</comment>
<feature type="transmembrane region" description="Helical" evidence="8">
    <location>
        <begin position="289"/>
        <end position="310"/>
    </location>
</feature>
<dbReference type="GO" id="GO:0003954">
    <property type="term" value="F:NADH dehydrogenase activity"/>
    <property type="evidence" value="ECO:0007669"/>
    <property type="project" value="TreeGrafter"/>
</dbReference>
<keyword evidence="3 6" id="KW-0812">Transmembrane</keyword>
<comment type="caution">
    <text evidence="11">The sequence shown here is derived from an EMBL/GenBank/DDBJ whole genome shotgun (WGS) entry which is preliminary data.</text>
</comment>
<feature type="transmembrane region" description="Helical" evidence="8">
    <location>
        <begin position="142"/>
        <end position="161"/>
    </location>
</feature>
<sequence>MESVYAQYVWAVPIFPLLTFLLLTLARSAAKGAAAFVGVGSSLIACVLSILILLERLTANTDVYTVNFDWLSFGAVQFELGYELTNLNALMLVIVTVVSTLVNLYAKGYMADDERQSVFFAYIGLFTFSMLGLVLSPNLLQLYIFWELVGVCSFLLIGFWYERSSARAAAKKAFIMTRIGDVGLLIAILILFWHMPNHALDFQTIAQVFASADTMSQYGISAGLATWIASLIFLGAIGKSGQFPLHTWLPDAMEGPTPISALIHAATMVAAGVYLVARAFDIFQVSQTALLIVASVGGFTAIFAATIAIAQRDMKRILAYSTVSQLGYMMLALGLGAVTAGIFHLFTHAFFKALLFLGAGSVIHAVHTQNIFQIDGRGHNMKITAWTFAIGALALSGVPPLSGFWSKDAILSVAWESNKLLFVVGIITAFLTAFYMSRLFFMAFTGASALSTSETAVEASGAADGARRKPDASSIVHKETESTIHESPAVMTIPLIVLAILAVVAGFVYTPINSGFETWLTGEAAGDHTNWIVIILSTIVALSGIGLGYVVYGPNGVREDRWSSVLKPLYHLIERKYYVDELYTLFFVYPLKVLGKVLYVFDRYIIDGVVRCTASCTVQFGKLFTRVQNGQLQSYGLLSLYGFSALLLLLLLLGKGLW</sequence>
<dbReference type="InterPro" id="IPR001516">
    <property type="entry name" value="Proton_antipo_N"/>
</dbReference>
<evidence type="ECO:0000256" key="8">
    <source>
        <dbReference type="SAM" id="Phobius"/>
    </source>
</evidence>
<feature type="region of interest" description="Disordered" evidence="7">
    <location>
        <begin position="461"/>
        <end position="480"/>
    </location>
</feature>
<dbReference type="PANTHER" id="PTHR42829:SF2">
    <property type="entry name" value="NADH-UBIQUINONE OXIDOREDUCTASE CHAIN 5"/>
    <property type="match status" value="1"/>
</dbReference>
<feature type="domain" description="NADH:quinone oxidoreductase/Mrp antiporter transmembrane" evidence="9">
    <location>
        <begin position="136"/>
        <end position="432"/>
    </location>
</feature>
<dbReference type="Pfam" id="PF00662">
    <property type="entry name" value="Proton_antipo_N"/>
    <property type="match status" value="1"/>
</dbReference>
<evidence type="ECO:0000313" key="12">
    <source>
        <dbReference type="Proteomes" id="UP000318102"/>
    </source>
</evidence>
<evidence type="ECO:0000256" key="7">
    <source>
        <dbReference type="SAM" id="MobiDB-lite"/>
    </source>
</evidence>
<evidence type="ECO:0000256" key="4">
    <source>
        <dbReference type="ARBA" id="ARBA00022989"/>
    </source>
</evidence>
<feature type="domain" description="NADH-Ubiquinone oxidoreductase (complex I) chain 5 N-terminal" evidence="10">
    <location>
        <begin position="70"/>
        <end position="120"/>
    </location>
</feature>
<keyword evidence="12" id="KW-1185">Reference proteome</keyword>
<evidence type="ECO:0000256" key="1">
    <source>
        <dbReference type="ARBA" id="ARBA00004651"/>
    </source>
</evidence>
<feature type="transmembrane region" description="Helical" evidence="8">
    <location>
        <begin position="632"/>
        <end position="653"/>
    </location>
</feature>
<evidence type="ECO:0000256" key="5">
    <source>
        <dbReference type="ARBA" id="ARBA00023136"/>
    </source>
</evidence>
<dbReference type="EMBL" id="VNJK01000002">
    <property type="protein sequence ID" value="TVX89486.1"/>
    <property type="molecule type" value="Genomic_DNA"/>
</dbReference>
<feature type="transmembrane region" description="Helical" evidence="8">
    <location>
        <begin position="33"/>
        <end position="54"/>
    </location>
</feature>
<dbReference type="NCBIfam" id="NF005141">
    <property type="entry name" value="PRK06590.1"/>
    <property type="match status" value="1"/>
</dbReference>